<dbReference type="SUPFAM" id="SSF111369">
    <property type="entry name" value="HlyD-like secretion proteins"/>
    <property type="match status" value="1"/>
</dbReference>
<proteinExistence type="inferred from homology"/>
<evidence type="ECO:0000313" key="9">
    <source>
        <dbReference type="Proteomes" id="UP001559623"/>
    </source>
</evidence>
<dbReference type="Proteomes" id="UP001559623">
    <property type="component" value="Unassembled WGS sequence"/>
</dbReference>
<protein>
    <submittedName>
        <fullName evidence="8">HlyD family efflux transporter periplasmic adaptor subunit</fullName>
    </submittedName>
</protein>
<comment type="similarity">
    <text evidence="2">Belongs to the membrane fusion protein (MFP) (TC 8.A.1) family.</text>
</comment>
<evidence type="ECO:0000256" key="4">
    <source>
        <dbReference type="ARBA" id="ARBA00022989"/>
    </source>
</evidence>
<dbReference type="InterPro" id="IPR050739">
    <property type="entry name" value="MFP"/>
</dbReference>
<sequence>MAGERQIFQEKALERLRRPARSGQILSITSASGWIVLAAILLTIFSVALWSVFGVMADKVSGYGILVNGMGATNITPLAGGRIVSMEVAEGDYVMKGQRVATLEQTQMEQQLYLEAMQAKNADSQADMRTRTAQLSSTKELLHESSEVLSPCDGVVTSQRHRVGDIVATGVPLYDLCAGGGENELMAVLYVPALMGDKIRPGTVVQVSPGAVDASLYGALVGRVTRVSEFPVSSDRIVYWTGNEELAGWIVKQAGGAIMEVQVALIRDETTSSGYLWTTLAGPEDAVVIKQGMTCTATAIVNREAPLVKAFNKLGQWLRSD</sequence>
<feature type="domain" description="Multidrug resistance protein MdtA-like barrel-sandwich hybrid" evidence="7">
    <location>
        <begin position="74"/>
        <end position="170"/>
    </location>
</feature>
<name>A0ABV3X3D0_9FIRM</name>
<gene>
    <name evidence="8" type="ORF">QCO44_00570</name>
</gene>
<comment type="caution">
    <text evidence="8">The sequence shown here is derived from an EMBL/GenBank/DDBJ whole genome shotgun (WGS) entry which is preliminary data.</text>
</comment>
<comment type="subcellular location">
    <subcellularLocation>
        <location evidence="1">Membrane</location>
        <topology evidence="1">Single-pass membrane protein</topology>
    </subcellularLocation>
</comment>
<evidence type="ECO:0000259" key="7">
    <source>
        <dbReference type="Pfam" id="PF25917"/>
    </source>
</evidence>
<accession>A0ABV3X3D0</accession>
<keyword evidence="9" id="KW-1185">Reference proteome</keyword>
<dbReference type="PANTHER" id="PTHR30386:SF26">
    <property type="entry name" value="TRANSPORT PROTEIN COMB"/>
    <property type="match status" value="1"/>
</dbReference>
<dbReference type="EMBL" id="JARVLH010000001">
    <property type="protein sequence ID" value="MEX5284142.1"/>
    <property type="molecule type" value="Genomic_DNA"/>
</dbReference>
<dbReference type="RefSeq" id="WP_368845874.1">
    <property type="nucleotide sequence ID" value="NZ_CP194411.1"/>
</dbReference>
<keyword evidence="3 6" id="KW-0812">Transmembrane</keyword>
<evidence type="ECO:0000256" key="2">
    <source>
        <dbReference type="ARBA" id="ARBA00009477"/>
    </source>
</evidence>
<reference evidence="8 9" key="1">
    <citation type="submission" date="2023-04" db="EMBL/GenBank/DDBJ databases">
        <title>Genome Sequence of Selenomonas sputigena ATCC 33150.</title>
        <authorList>
            <person name="Miller D.P."/>
            <person name="Anvari S."/>
            <person name="Polson S.W."/>
            <person name="Macdonald M."/>
            <person name="Mcdowell J.V."/>
        </authorList>
    </citation>
    <scope>NUCLEOTIDE SEQUENCE [LARGE SCALE GENOMIC DNA]</scope>
    <source>
        <strain evidence="8 9">ATCC 33150</strain>
    </source>
</reference>
<evidence type="ECO:0000256" key="3">
    <source>
        <dbReference type="ARBA" id="ARBA00022692"/>
    </source>
</evidence>
<keyword evidence="4 6" id="KW-1133">Transmembrane helix</keyword>
<evidence type="ECO:0000313" key="8">
    <source>
        <dbReference type="EMBL" id="MEX5284142.1"/>
    </source>
</evidence>
<evidence type="ECO:0000256" key="6">
    <source>
        <dbReference type="SAM" id="Phobius"/>
    </source>
</evidence>
<dbReference type="Gene3D" id="2.40.50.100">
    <property type="match status" value="1"/>
</dbReference>
<dbReference type="PANTHER" id="PTHR30386">
    <property type="entry name" value="MEMBRANE FUSION SUBUNIT OF EMRAB-TOLC MULTIDRUG EFFLUX PUMP"/>
    <property type="match status" value="1"/>
</dbReference>
<dbReference type="InterPro" id="IPR058625">
    <property type="entry name" value="MdtA-like_BSH"/>
</dbReference>
<evidence type="ECO:0000256" key="1">
    <source>
        <dbReference type="ARBA" id="ARBA00004167"/>
    </source>
</evidence>
<keyword evidence="5 6" id="KW-0472">Membrane</keyword>
<evidence type="ECO:0000256" key="5">
    <source>
        <dbReference type="ARBA" id="ARBA00023136"/>
    </source>
</evidence>
<organism evidence="8 9">
    <name type="scientific">Selenomonas sputigena</name>
    <dbReference type="NCBI Taxonomy" id="69823"/>
    <lineage>
        <taxon>Bacteria</taxon>
        <taxon>Bacillati</taxon>
        <taxon>Bacillota</taxon>
        <taxon>Negativicutes</taxon>
        <taxon>Selenomonadales</taxon>
        <taxon>Selenomonadaceae</taxon>
        <taxon>Selenomonas</taxon>
    </lineage>
</organism>
<feature type="transmembrane region" description="Helical" evidence="6">
    <location>
        <begin position="25"/>
        <end position="53"/>
    </location>
</feature>
<dbReference type="Pfam" id="PF25917">
    <property type="entry name" value="BSH_RND"/>
    <property type="match status" value="1"/>
</dbReference>